<evidence type="ECO:0000256" key="1">
    <source>
        <dbReference type="SAM" id="Phobius"/>
    </source>
</evidence>
<gene>
    <name evidence="2" type="ORF">AVEN_146379_1</name>
</gene>
<comment type="caution">
    <text evidence="2">The sequence shown here is derived from an EMBL/GenBank/DDBJ whole genome shotgun (WGS) entry which is preliminary data.</text>
</comment>
<reference evidence="2 3" key="1">
    <citation type="journal article" date="2019" name="Sci. Rep.">
        <title>Orb-weaving spider Araneus ventricosus genome elucidates the spidroin gene catalogue.</title>
        <authorList>
            <person name="Kono N."/>
            <person name="Nakamura H."/>
            <person name="Ohtoshi R."/>
            <person name="Moran D.A.P."/>
            <person name="Shinohara A."/>
            <person name="Yoshida Y."/>
            <person name="Fujiwara M."/>
            <person name="Mori M."/>
            <person name="Tomita M."/>
            <person name="Arakawa K."/>
        </authorList>
    </citation>
    <scope>NUCLEOTIDE SEQUENCE [LARGE SCALE GENOMIC DNA]</scope>
</reference>
<dbReference type="EMBL" id="BGPR01003445">
    <property type="protein sequence ID" value="GBM88245.1"/>
    <property type="molecule type" value="Genomic_DNA"/>
</dbReference>
<dbReference type="Proteomes" id="UP000499080">
    <property type="component" value="Unassembled WGS sequence"/>
</dbReference>
<keyword evidence="3" id="KW-1185">Reference proteome</keyword>
<feature type="transmembrane region" description="Helical" evidence="1">
    <location>
        <begin position="53"/>
        <end position="77"/>
    </location>
</feature>
<dbReference type="AlphaFoldDB" id="A0A4Y2JEC4"/>
<name>A0A4Y2JEC4_ARAVE</name>
<sequence length="285" mass="32360">MLLFLFYLEPRWKFEDDISNDFSVDFTSSASGHPNKGDIREENILGPIDIKTIVRIIFIVVFLGFLCGLLAMAYRLLKFCASKMKTRGNESESSCSAHADTEVINGFADHAGRNRVNESRSSCSTLDDTEVKNSFVNPTRRNRVKESQNSCSTHDDTEVINGFVDHAGRNRVNESQSRCSTLDDTEVKNNSVNLTRRNRMNKSRNSCSTLDDTEVKNSFVNPTERNRVTEYQSDCSTHVDRKVIGCNMERFDIDQTVIYGFENPVYGWQLSSEDDIESDDKPLIS</sequence>
<accession>A0A4Y2JEC4</accession>
<organism evidence="2 3">
    <name type="scientific">Araneus ventricosus</name>
    <name type="common">Orbweaver spider</name>
    <name type="synonym">Epeira ventricosa</name>
    <dbReference type="NCBI Taxonomy" id="182803"/>
    <lineage>
        <taxon>Eukaryota</taxon>
        <taxon>Metazoa</taxon>
        <taxon>Ecdysozoa</taxon>
        <taxon>Arthropoda</taxon>
        <taxon>Chelicerata</taxon>
        <taxon>Arachnida</taxon>
        <taxon>Araneae</taxon>
        <taxon>Araneomorphae</taxon>
        <taxon>Entelegynae</taxon>
        <taxon>Araneoidea</taxon>
        <taxon>Araneidae</taxon>
        <taxon>Araneus</taxon>
    </lineage>
</organism>
<protein>
    <submittedName>
        <fullName evidence="2">Uncharacterized protein</fullName>
    </submittedName>
</protein>
<evidence type="ECO:0000313" key="3">
    <source>
        <dbReference type="Proteomes" id="UP000499080"/>
    </source>
</evidence>
<proteinExistence type="predicted"/>
<evidence type="ECO:0000313" key="2">
    <source>
        <dbReference type="EMBL" id="GBM88245.1"/>
    </source>
</evidence>
<keyword evidence="1" id="KW-1133">Transmembrane helix</keyword>
<keyword evidence="1" id="KW-0812">Transmembrane</keyword>
<keyword evidence="1" id="KW-0472">Membrane</keyword>